<evidence type="ECO:0008006" key="5">
    <source>
        <dbReference type="Google" id="ProtNLM"/>
    </source>
</evidence>
<evidence type="ECO:0000256" key="2">
    <source>
        <dbReference type="SAM" id="SignalP"/>
    </source>
</evidence>
<proteinExistence type="predicted"/>
<evidence type="ECO:0000313" key="4">
    <source>
        <dbReference type="Proteomes" id="UP000829069"/>
    </source>
</evidence>
<name>A0ABY3W863_9MICC</name>
<dbReference type="EMBL" id="CP093326">
    <property type="protein sequence ID" value="UNK46528.1"/>
    <property type="molecule type" value="Genomic_DNA"/>
</dbReference>
<gene>
    <name evidence="3" type="ORF">MNQ99_03960</name>
</gene>
<dbReference type="RefSeq" id="WP_241914526.1">
    <property type="nucleotide sequence ID" value="NZ_CP093326.1"/>
</dbReference>
<evidence type="ECO:0000313" key="3">
    <source>
        <dbReference type="EMBL" id="UNK46528.1"/>
    </source>
</evidence>
<organism evidence="3 4">
    <name type="scientific">Arthrobacter sulfonylureivorans</name>
    <dbReference type="NCBI Taxonomy" id="2486855"/>
    <lineage>
        <taxon>Bacteria</taxon>
        <taxon>Bacillati</taxon>
        <taxon>Actinomycetota</taxon>
        <taxon>Actinomycetes</taxon>
        <taxon>Micrococcales</taxon>
        <taxon>Micrococcaceae</taxon>
        <taxon>Arthrobacter</taxon>
    </lineage>
</organism>
<accession>A0ABY3W863</accession>
<reference evidence="3 4" key="1">
    <citation type="submission" date="2022-03" db="EMBL/GenBank/DDBJ databases">
        <title>Isotopic signatures of nitrous oxide derived from detoxification processes.</title>
        <authorList>
            <person name="Behrendt U."/>
            <person name="Buchen C."/>
            <person name="Well R."/>
            <person name="Ulrich A."/>
            <person name="Rohe L."/>
            <person name="Kolb S."/>
            <person name="Schloter M."/>
            <person name="Horn M.A."/>
            <person name="Augustin J."/>
        </authorList>
    </citation>
    <scope>NUCLEOTIDE SEQUENCE [LARGE SCALE GENOMIC DNA]</scope>
    <source>
        <strain evidence="3 4">S4-C24</strain>
    </source>
</reference>
<feature type="chain" id="PRO_5046328766" description="Lipoprotein" evidence="2">
    <location>
        <begin position="21"/>
        <end position="181"/>
    </location>
</feature>
<feature type="compositionally biased region" description="Polar residues" evidence="1">
    <location>
        <begin position="43"/>
        <end position="56"/>
    </location>
</feature>
<dbReference type="PROSITE" id="PS51257">
    <property type="entry name" value="PROKAR_LIPOPROTEIN"/>
    <property type="match status" value="1"/>
</dbReference>
<dbReference type="Proteomes" id="UP000829069">
    <property type="component" value="Chromosome"/>
</dbReference>
<evidence type="ECO:0000256" key="1">
    <source>
        <dbReference type="SAM" id="MobiDB-lite"/>
    </source>
</evidence>
<dbReference type="Pfam" id="PF03640">
    <property type="entry name" value="Lipoprotein_15"/>
    <property type="match status" value="2"/>
</dbReference>
<feature type="region of interest" description="Disordered" evidence="1">
    <location>
        <begin position="25"/>
        <end position="65"/>
    </location>
</feature>
<feature type="compositionally biased region" description="Low complexity" evidence="1">
    <location>
        <begin position="28"/>
        <end position="42"/>
    </location>
</feature>
<feature type="signal peptide" evidence="2">
    <location>
        <begin position="1"/>
        <end position="20"/>
    </location>
</feature>
<dbReference type="PANTHER" id="PTHR39335:SF1">
    <property type="entry name" value="BLL4220 PROTEIN"/>
    <property type="match status" value="1"/>
</dbReference>
<sequence>MKITQTARAALLAAGMLVLAGCGGNSGTEEPAATQAPPASESGMATESSSPQMSEGGQTGGEMAGATDTLATADTNLGKIVVDGAGMTVYYFTKDVPDSGKSACTGDCLAAWPPVLAETEPKLDGVTAKVGLIDTPDGKHQVTLNGMPIYYWAQDKAPGDTTGQDVNEVWYVVAPNGDMIK</sequence>
<protein>
    <recommendedName>
        <fullName evidence="5">Lipoprotein</fullName>
    </recommendedName>
</protein>
<keyword evidence="4" id="KW-1185">Reference proteome</keyword>
<keyword evidence="2" id="KW-0732">Signal</keyword>
<dbReference type="PANTHER" id="PTHR39335">
    <property type="entry name" value="BLL4220 PROTEIN"/>
    <property type="match status" value="1"/>
</dbReference>
<dbReference type="InterPro" id="IPR005297">
    <property type="entry name" value="Lipoprotein_repeat"/>
</dbReference>